<evidence type="ECO:0000313" key="5">
    <source>
        <dbReference type="Proteomes" id="UP001174677"/>
    </source>
</evidence>
<dbReference type="InterPro" id="IPR046357">
    <property type="entry name" value="PPIase_dom_sf"/>
</dbReference>
<sequence>MATLCGSTPFLSYPLPRTNHISSSSQTPPPPPPPSSSTPPSQPQPRTPSPQLSTTSSEQLTPVISAEVQEQKESTKPASSATKVETTDWIASTLTRRFGLGAGLAWAAFLAVGVVSEQVKTRLEVSQQEANTRDVEKQEEVLLPNGIRYFELRVGGGASPRPGDLVVIDLKGKVEESGQVFVDTFGGDKKPLALVMGSRPYSKGMCEGIEYVLRSMKAGGKRKVIVPASLGFGENGADLGPGLQIPPFATLEYIVEVEKVSIAPA</sequence>
<dbReference type="PANTHER" id="PTHR47598">
    <property type="entry name" value="PEPTIDYL-PROLYL CIS-TRANS ISOMERASE FKBP17-2, CHLOROPLASTIC"/>
    <property type="match status" value="1"/>
</dbReference>
<feature type="domain" description="PPIase FKBP-type" evidence="3">
    <location>
        <begin position="163"/>
        <end position="261"/>
    </location>
</feature>
<dbReference type="Gene3D" id="3.10.50.40">
    <property type="match status" value="1"/>
</dbReference>
<evidence type="ECO:0000256" key="2">
    <source>
        <dbReference type="SAM" id="MobiDB-lite"/>
    </source>
</evidence>
<feature type="region of interest" description="Disordered" evidence="2">
    <location>
        <begin position="1"/>
        <end position="85"/>
    </location>
</feature>
<dbReference type="InterPro" id="IPR001179">
    <property type="entry name" value="PPIase_FKBP_dom"/>
</dbReference>
<accession>A0ABQ9KQC0</accession>
<protein>
    <recommendedName>
        <fullName evidence="1">peptidylprolyl isomerase</fullName>
        <ecNumber evidence="1">5.2.1.8</ecNumber>
    </recommendedName>
</protein>
<name>A0ABQ9KQC0_HEVBR</name>
<feature type="compositionally biased region" description="Polar residues" evidence="2">
    <location>
        <begin position="76"/>
        <end position="85"/>
    </location>
</feature>
<dbReference type="EC" id="5.2.1.8" evidence="1"/>
<dbReference type="Pfam" id="PF00254">
    <property type="entry name" value="FKBP_C"/>
    <property type="match status" value="1"/>
</dbReference>
<evidence type="ECO:0000259" key="3">
    <source>
        <dbReference type="PROSITE" id="PS50059"/>
    </source>
</evidence>
<organism evidence="4 5">
    <name type="scientific">Hevea brasiliensis</name>
    <name type="common">Para rubber tree</name>
    <name type="synonym">Siphonia brasiliensis</name>
    <dbReference type="NCBI Taxonomy" id="3981"/>
    <lineage>
        <taxon>Eukaryota</taxon>
        <taxon>Viridiplantae</taxon>
        <taxon>Streptophyta</taxon>
        <taxon>Embryophyta</taxon>
        <taxon>Tracheophyta</taxon>
        <taxon>Spermatophyta</taxon>
        <taxon>Magnoliopsida</taxon>
        <taxon>eudicotyledons</taxon>
        <taxon>Gunneridae</taxon>
        <taxon>Pentapetalae</taxon>
        <taxon>rosids</taxon>
        <taxon>fabids</taxon>
        <taxon>Malpighiales</taxon>
        <taxon>Euphorbiaceae</taxon>
        <taxon>Crotonoideae</taxon>
        <taxon>Micrandreae</taxon>
        <taxon>Hevea</taxon>
    </lineage>
</organism>
<feature type="compositionally biased region" description="Low complexity" evidence="2">
    <location>
        <begin position="49"/>
        <end position="62"/>
    </location>
</feature>
<keyword evidence="1" id="KW-0697">Rotamase</keyword>
<dbReference type="Proteomes" id="UP001174677">
    <property type="component" value="Chromosome 17"/>
</dbReference>
<dbReference type="PROSITE" id="PS50059">
    <property type="entry name" value="FKBP_PPIASE"/>
    <property type="match status" value="1"/>
</dbReference>
<feature type="compositionally biased region" description="Polar residues" evidence="2">
    <location>
        <begin position="1"/>
        <end position="10"/>
    </location>
</feature>
<proteinExistence type="predicted"/>
<comment type="catalytic activity">
    <reaction evidence="1">
        <text>[protein]-peptidylproline (omega=180) = [protein]-peptidylproline (omega=0)</text>
        <dbReference type="Rhea" id="RHEA:16237"/>
        <dbReference type="Rhea" id="RHEA-COMP:10747"/>
        <dbReference type="Rhea" id="RHEA-COMP:10748"/>
        <dbReference type="ChEBI" id="CHEBI:83833"/>
        <dbReference type="ChEBI" id="CHEBI:83834"/>
        <dbReference type="EC" id="5.2.1.8"/>
    </reaction>
</comment>
<dbReference type="EMBL" id="JARPOI010000017">
    <property type="protein sequence ID" value="KAJ9141538.1"/>
    <property type="molecule type" value="Genomic_DNA"/>
</dbReference>
<keyword evidence="1" id="KW-0413">Isomerase</keyword>
<dbReference type="SUPFAM" id="SSF54534">
    <property type="entry name" value="FKBP-like"/>
    <property type="match status" value="1"/>
</dbReference>
<dbReference type="InterPro" id="IPR053111">
    <property type="entry name" value="Chloro_FKBP-type_PPIase"/>
</dbReference>
<comment type="caution">
    <text evidence="4">The sequence shown here is derived from an EMBL/GenBank/DDBJ whole genome shotgun (WGS) entry which is preliminary data.</text>
</comment>
<evidence type="ECO:0000313" key="4">
    <source>
        <dbReference type="EMBL" id="KAJ9141538.1"/>
    </source>
</evidence>
<reference evidence="4" key="1">
    <citation type="journal article" date="2023" name="Plant Biotechnol. J.">
        <title>Chromosome-level wild Hevea brasiliensis genome provides new tools for genomic-assisted breeding and valuable loci to elevate rubber yield.</title>
        <authorList>
            <person name="Cheng H."/>
            <person name="Song X."/>
            <person name="Hu Y."/>
            <person name="Wu T."/>
            <person name="Yang Q."/>
            <person name="An Z."/>
            <person name="Feng S."/>
            <person name="Deng Z."/>
            <person name="Wu W."/>
            <person name="Zeng X."/>
            <person name="Tu M."/>
            <person name="Wang X."/>
            <person name="Huang H."/>
        </authorList>
    </citation>
    <scope>NUCLEOTIDE SEQUENCE</scope>
    <source>
        <strain evidence="4">MT/VB/25A 57/8</strain>
    </source>
</reference>
<dbReference type="PANTHER" id="PTHR47598:SF1">
    <property type="entry name" value="PEPTIDYL-PROLYL CIS-TRANS ISOMERASE FKBP17-2, CHLOROPLASTIC"/>
    <property type="match status" value="1"/>
</dbReference>
<feature type="compositionally biased region" description="Pro residues" evidence="2">
    <location>
        <begin position="27"/>
        <end position="48"/>
    </location>
</feature>
<evidence type="ECO:0000256" key="1">
    <source>
        <dbReference type="PROSITE-ProRule" id="PRU00277"/>
    </source>
</evidence>
<gene>
    <name evidence="4" type="ORF">P3X46_032063</name>
</gene>
<keyword evidence="5" id="KW-1185">Reference proteome</keyword>